<gene>
    <name evidence="3" type="ORF">IX39_16455</name>
</gene>
<evidence type="ECO:0000313" key="3">
    <source>
        <dbReference type="EMBL" id="KFE97997.1"/>
    </source>
</evidence>
<protein>
    <recommendedName>
        <fullName evidence="2">Secretion system C-terminal sorting domain-containing protein</fullName>
    </recommendedName>
</protein>
<feature type="domain" description="Secretion system C-terminal sorting" evidence="2">
    <location>
        <begin position="524"/>
        <end position="591"/>
    </location>
</feature>
<dbReference type="STRING" id="236814.IX39_16455"/>
<keyword evidence="1" id="KW-0732">Signal</keyword>
<proteinExistence type="predicted"/>
<name>A0A085Z0N4_9FLAO</name>
<dbReference type="InterPro" id="IPR026444">
    <property type="entry name" value="Secre_tail"/>
</dbReference>
<dbReference type="PANTHER" id="PTHR35580:SF1">
    <property type="entry name" value="PHYTASE-LIKE DOMAIN-CONTAINING PROTEIN"/>
    <property type="match status" value="1"/>
</dbReference>
<evidence type="ECO:0000313" key="4">
    <source>
        <dbReference type="Proteomes" id="UP000028713"/>
    </source>
</evidence>
<dbReference type="eggNOG" id="COG3291">
    <property type="taxonomic scope" value="Bacteria"/>
</dbReference>
<keyword evidence="4" id="KW-1185">Reference proteome</keyword>
<dbReference type="Pfam" id="PF18962">
    <property type="entry name" value="Por_Secre_tail"/>
    <property type="match status" value="1"/>
</dbReference>
<dbReference type="RefSeq" id="WP_034678425.1">
    <property type="nucleotide sequence ID" value="NZ_FPAP01000003.1"/>
</dbReference>
<comment type="caution">
    <text evidence="3">The sequence shown here is derived from an EMBL/GenBank/DDBJ whole genome shotgun (WGS) entry which is preliminary data.</text>
</comment>
<dbReference type="EMBL" id="JPRP01000003">
    <property type="protein sequence ID" value="KFE97997.1"/>
    <property type="molecule type" value="Genomic_DNA"/>
</dbReference>
<reference evidence="3 4" key="1">
    <citation type="submission" date="2014-07" db="EMBL/GenBank/DDBJ databases">
        <title>Genome of Chryseobacterium formosense LMG 24722.</title>
        <authorList>
            <person name="Pipes S.E."/>
            <person name="Stropko S.J."/>
            <person name="Newman J.D."/>
        </authorList>
    </citation>
    <scope>NUCLEOTIDE SEQUENCE [LARGE SCALE GENOMIC DNA]</scope>
    <source>
        <strain evidence="3 4">LMG 24722</strain>
    </source>
</reference>
<dbReference type="NCBIfam" id="TIGR04183">
    <property type="entry name" value="Por_Secre_tail"/>
    <property type="match status" value="1"/>
</dbReference>
<dbReference type="OrthoDB" id="1652165at2"/>
<dbReference type="Proteomes" id="UP000028713">
    <property type="component" value="Unassembled WGS sequence"/>
</dbReference>
<evidence type="ECO:0000259" key="2">
    <source>
        <dbReference type="Pfam" id="PF18962"/>
    </source>
</evidence>
<evidence type="ECO:0000256" key="1">
    <source>
        <dbReference type="ARBA" id="ARBA00022729"/>
    </source>
</evidence>
<dbReference type="InterPro" id="IPR052918">
    <property type="entry name" value="Motility_Chemotaxis_Reg"/>
</dbReference>
<accession>A0A085Z0N4</accession>
<sequence length="599" mass="65390">MKSTFIVALLFIFNFFYSQSVFEFERSWGTYFGANGGQIAGIHTTKGILFDSQQNLHVRGSMWNQQNMTGSYFNQFLLGGGSSWGNQQNDIYGFDANLSSSGMLSYYGYLNALDSKSLEKVDQQDNKYYLFFGSPPSVQTTAGVYLPNDPQPSSTHKVILAKYSSAGVLIWASYLPSISRAINLELDEAGNVYVSGETQMLQNISNPGVLQENYDIIYDSAGQLIPSGYLMKLSPGGQKIWGTYMPTGLSISMQYFNGALYMLTGMNTNSALSTMATSGAFQTSPSNNSITKMNTSDGTRMWGTYYGGAPSVGFAMFTDLAVNETGLYVTGTDYNFDGSSFFGTPASFKQNVTGGSDIFLSKFSLSGNREWSTYFGSSGEDMNEFDKVIALDGNQIYITGTTFGGGNNIATPNSYQSAPESNSVGSHNFYFAKFNASGSLSWASYYGGSSAAAGIAIPINVAFKNNTLYLFGSTNSNNGYTTEGAWMPARNPSNTSGLTCFMAKFNKTTLAVNETKKENELMLYNNPNNGNFTLEGIVLAKKNCTMKIHDASGRLIDTKKLSNQKKQTFEMHSILQKGNYILEISDGTMLIKSFKMIVK</sequence>
<dbReference type="PANTHER" id="PTHR35580">
    <property type="entry name" value="CELL SURFACE GLYCOPROTEIN (S-LAYER PROTEIN)-LIKE PROTEIN"/>
    <property type="match status" value="1"/>
</dbReference>
<organism evidence="3 4">
    <name type="scientific">Chryseobacterium formosense</name>
    <dbReference type="NCBI Taxonomy" id="236814"/>
    <lineage>
        <taxon>Bacteria</taxon>
        <taxon>Pseudomonadati</taxon>
        <taxon>Bacteroidota</taxon>
        <taxon>Flavobacteriia</taxon>
        <taxon>Flavobacteriales</taxon>
        <taxon>Weeksellaceae</taxon>
        <taxon>Chryseobacterium group</taxon>
        <taxon>Chryseobacterium</taxon>
    </lineage>
</organism>
<dbReference type="AlphaFoldDB" id="A0A085Z0N4"/>